<protein>
    <submittedName>
        <fullName evidence="1">Uncharacterized protein</fullName>
    </submittedName>
</protein>
<evidence type="ECO:0000313" key="1">
    <source>
        <dbReference type="EMBL" id="KAJ0093484.1"/>
    </source>
</evidence>
<name>A0ACC1B3J2_9ROSI</name>
<sequence>MCVLLKPMLYIEESYIVQKGDLVDEMLFIMQSKLLTISTNGGRVGFFNFKYLRAGDLCGEELLTWALDPKCSSHLPISTRTVRALTEV</sequence>
<gene>
    <name evidence="1" type="ORF">Patl1_25795</name>
</gene>
<reference evidence="2" key="1">
    <citation type="journal article" date="2023" name="G3 (Bethesda)">
        <title>Genome assembly and association tests identify interacting loci associated with vigor, precocity, and sex in interspecific pistachio rootstocks.</title>
        <authorList>
            <person name="Palmer W."/>
            <person name="Jacygrad E."/>
            <person name="Sagayaradj S."/>
            <person name="Cavanaugh K."/>
            <person name="Han R."/>
            <person name="Bertier L."/>
            <person name="Beede B."/>
            <person name="Kafkas S."/>
            <person name="Golino D."/>
            <person name="Preece J."/>
            <person name="Michelmore R."/>
        </authorList>
    </citation>
    <scope>NUCLEOTIDE SEQUENCE [LARGE SCALE GENOMIC DNA]</scope>
</reference>
<dbReference type="EMBL" id="CM047903">
    <property type="protein sequence ID" value="KAJ0093484.1"/>
    <property type="molecule type" value="Genomic_DNA"/>
</dbReference>
<dbReference type="Proteomes" id="UP001164250">
    <property type="component" value="Chromosome 7"/>
</dbReference>
<comment type="caution">
    <text evidence="1">The sequence shown here is derived from an EMBL/GenBank/DDBJ whole genome shotgun (WGS) entry which is preliminary data.</text>
</comment>
<proteinExistence type="predicted"/>
<accession>A0ACC1B3J2</accession>
<evidence type="ECO:0000313" key="2">
    <source>
        <dbReference type="Proteomes" id="UP001164250"/>
    </source>
</evidence>
<keyword evidence="2" id="KW-1185">Reference proteome</keyword>
<organism evidence="1 2">
    <name type="scientific">Pistacia atlantica</name>
    <dbReference type="NCBI Taxonomy" id="434234"/>
    <lineage>
        <taxon>Eukaryota</taxon>
        <taxon>Viridiplantae</taxon>
        <taxon>Streptophyta</taxon>
        <taxon>Embryophyta</taxon>
        <taxon>Tracheophyta</taxon>
        <taxon>Spermatophyta</taxon>
        <taxon>Magnoliopsida</taxon>
        <taxon>eudicotyledons</taxon>
        <taxon>Gunneridae</taxon>
        <taxon>Pentapetalae</taxon>
        <taxon>rosids</taxon>
        <taxon>malvids</taxon>
        <taxon>Sapindales</taxon>
        <taxon>Anacardiaceae</taxon>
        <taxon>Pistacia</taxon>
    </lineage>
</organism>